<dbReference type="RefSeq" id="XP_067545449.1">
    <property type="nucleotide sequence ID" value="XM_067687741.1"/>
</dbReference>
<keyword evidence="4 10" id="KW-1133">Transmembrane helix</keyword>
<dbReference type="Proteomes" id="UP000185944">
    <property type="component" value="Unassembled WGS sequence"/>
</dbReference>
<dbReference type="VEuPathDB" id="MicrosporidiaDB:NEDG_00323"/>
<feature type="transmembrane region" description="Helical" evidence="10">
    <location>
        <begin position="157"/>
        <end position="181"/>
    </location>
</feature>
<evidence type="ECO:0000313" key="12">
    <source>
        <dbReference type="EMBL" id="OAG31848.1"/>
    </source>
</evidence>
<evidence type="ECO:0000256" key="1">
    <source>
        <dbReference type="ARBA" id="ARBA00004141"/>
    </source>
</evidence>
<dbReference type="GO" id="GO:0019706">
    <property type="term" value="F:protein-cysteine S-palmitoyltransferase activity"/>
    <property type="evidence" value="ECO:0007669"/>
    <property type="project" value="UniProtKB-EC"/>
</dbReference>
<dbReference type="InterPro" id="IPR001594">
    <property type="entry name" value="Palmitoyltrfase_DHHC"/>
</dbReference>
<feature type="transmembrane region" description="Helical" evidence="10">
    <location>
        <begin position="43"/>
        <end position="66"/>
    </location>
</feature>
<evidence type="ECO:0000256" key="3">
    <source>
        <dbReference type="ARBA" id="ARBA00022692"/>
    </source>
</evidence>
<feature type="transmembrane region" description="Helical" evidence="10">
    <location>
        <begin position="187"/>
        <end position="209"/>
    </location>
</feature>
<organism evidence="12 13">
    <name type="scientific">Nematocida displodere</name>
    <dbReference type="NCBI Taxonomy" id="1805483"/>
    <lineage>
        <taxon>Eukaryota</taxon>
        <taxon>Fungi</taxon>
        <taxon>Fungi incertae sedis</taxon>
        <taxon>Microsporidia</taxon>
        <taxon>Nematocida</taxon>
    </lineage>
</organism>
<dbReference type="AlphaFoldDB" id="A0A177EJ02"/>
<keyword evidence="7" id="KW-0449">Lipoprotein</keyword>
<proteinExistence type="inferred from homology"/>
<dbReference type="GeneID" id="93646673"/>
<evidence type="ECO:0000259" key="11">
    <source>
        <dbReference type="Pfam" id="PF01529"/>
    </source>
</evidence>
<keyword evidence="8 10" id="KW-0012">Acyltransferase</keyword>
<protein>
    <recommendedName>
        <fullName evidence="10">Palmitoyltransferase</fullName>
        <ecNumber evidence="10">2.3.1.225</ecNumber>
    </recommendedName>
</protein>
<sequence>MESVKAFIREFASVWQRLVFTAVAIYLFFVYNTIYSIRALSLLSIPLLVLFAIFQALVLLVGFCYFRMVIAKNCTTLELFPDLEEQGHESSSESLHLNPFEEENLTTQEKSVNICLICKTTKPPRSYHCIDCNRCLLMMYKHSRWFDVCIGFTNYKFYVVLLFYSGLLCSLSIGSFIYGLATMFGRLWVFIPVLIALVLQSFMALVIVWEMYQAITCILENKTLEERKDPTMDKNITYDLGRKENWRMIMGDTWYLWFLPVWSTSGNGLKYTINRKTLDQSSQGDE</sequence>
<dbReference type="PROSITE" id="PS50216">
    <property type="entry name" value="DHHC"/>
    <property type="match status" value="1"/>
</dbReference>
<gene>
    <name evidence="12" type="ORF">NEDG_00323</name>
</gene>
<comment type="domain">
    <text evidence="10">The DHHC domain is required for palmitoyltransferase activity.</text>
</comment>
<keyword evidence="3 10" id="KW-0812">Transmembrane</keyword>
<feature type="transmembrane region" description="Helical" evidence="10">
    <location>
        <begin position="18"/>
        <end position="37"/>
    </location>
</feature>
<evidence type="ECO:0000256" key="7">
    <source>
        <dbReference type="ARBA" id="ARBA00023288"/>
    </source>
</evidence>
<evidence type="ECO:0000256" key="9">
    <source>
        <dbReference type="ARBA" id="ARBA00048048"/>
    </source>
</evidence>
<comment type="catalytic activity">
    <reaction evidence="9 10">
        <text>L-cysteinyl-[protein] + hexadecanoyl-CoA = S-hexadecanoyl-L-cysteinyl-[protein] + CoA</text>
        <dbReference type="Rhea" id="RHEA:36683"/>
        <dbReference type="Rhea" id="RHEA-COMP:10131"/>
        <dbReference type="Rhea" id="RHEA-COMP:11032"/>
        <dbReference type="ChEBI" id="CHEBI:29950"/>
        <dbReference type="ChEBI" id="CHEBI:57287"/>
        <dbReference type="ChEBI" id="CHEBI:57379"/>
        <dbReference type="ChEBI" id="CHEBI:74151"/>
        <dbReference type="EC" id="2.3.1.225"/>
    </reaction>
</comment>
<dbReference type="EC" id="2.3.1.225" evidence="10"/>
<dbReference type="InterPro" id="IPR039859">
    <property type="entry name" value="PFA4/ZDH16/20/ERF2-like"/>
</dbReference>
<comment type="similarity">
    <text evidence="10">Belongs to the DHHC palmitoyltransferase family.</text>
</comment>
<dbReference type="GO" id="GO:0016020">
    <property type="term" value="C:membrane"/>
    <property type="evidence" value="ECO:0007669"/>
    <property type="project" value="UniProtKB-SubCell"/>
</dbReference>
<evidence type="ECO:0000256" key="8">
    <source>
        <dbReference type="ARBA" id="ARBA00023315"/>
    </source>
</evidence>
<reference evidence="12 13" key="1">
    <citation type="submission" date="2016-02" db="EMBL/GenBank/DDBJ databases">
        <title>Discovery of a natural microsporidian pathogen with a broad tissue tropism in Caenorhabditis elegans.</title>
        <authorList>
            <person name="Luallen R.J."/>
            <person name="Reinke A.W."/>
            <person name="Tong L."/>
            <person name="Botts M.R."/>
            <person name="Felix M.-A."/>
            <person name="Troemel E.R."/>
        </authorList>
    </citation>
    <scope>NUCLEOTIDE SEQUENCE [LARGE SCALE GENOMIC DNA]</scope>
    <source>
        <strain evidence="12 13">JUm2807</strain>
    </source>
</reference>
<dbReference type="PANTHER" id="PTHR12246">
    <property type="entry name" value="PALMITOYLTRANSFERASE ZDHHC16"/>
    <property type="match status" value="1"/>
</dbReference>
<dbReference type="Pfam" id="PF01529">
    <property type="entry name" value="DHHC"/>
    <property type="match status" value="1"/>
</dbReference>
<evidence type="ECO:0000256" key="6">
    <source>
        <dbReference type="ARBA" id="ARBA00023139"/>
    </source>
</evidence>
<comment type="subcellular location">
    <subcellularLocation>
        <location evidence="1">Membrane</location>
        <topology evidence="1">Multi-pass membrane protein</topology>
    </subcellularLocation>
</comment>
<keyword evidence="5 10" id="KW-0472">Membrane</keyword>
<keyword evidence="13" id="KW-1185">Reference proteome</keyword>
<evidence type="ECO:0000313" key="13">
    <source>
        <dbReference type="Proteomes" id="UP000185944"/>
    </source>
</evidence>
<feature type="domain" description="Palmitoyltransferase DHHC" evidence="11">
    <location>
        <begin position="110"/>
        <end position="227"/>
    </location>
</feature>
<keyword evidence="6" id="KW-0564">Palmitate</keyword>
<accession>A0A177EJ02</accession>
<comment type="caution">
    <text evidence="12">The sequence shown here is derived from an EMBL/GenBank/DDBJ whole genome shotgun (WGS) entry which is preliminary data.</text>
</comment>
<evidence type="ECO:0000256" key="10">
    <source>
        <dbReference type="RuleBase" id="RU079119"/>
    </source>
</evidence>
<name>A0A177EJ02_9MICR</name>
<dbReference type="OrthoDB" id="9909019at2759"/>
<keyword evidence="2 10" id="KW-0808">Transferase</keyword>
<evidence type="ECO:0000256" key="2">
    <source>
        <dbReference type="ARBA" id="ARBA00022679"/>
    </source>
</evidence>
<evidence type="ECO:0000256" key="4">
    <source>
        <dbReference type="ARBA" id="ARBA00022989"/>
    </source>
</evidence>
<evidence type="ECO:0000256" key="5">
    <source>
        <dbReference type="ARBA" id="ARBA00023136"/>
    </source>
</evidence>
<dbReference type="EMBL" id="LTDL01000014">
    <property type="protein sequence ID" value="OAG31848.1"/>
    <property type="molecule type" value="Genomic_DNA"/>
</dbReference>